<dbReference type="AlphaFoldDB" id="A0A8C3S4C8"/>
<keyword evidence="2" id="KW-1185">Reference proteome</keyword>
<reference evidence="1" key="2">
    <citation type="submission" date="2025-09" db="UniProtKB">
        <authorList>
            <consortium name="Ensembl"/>
        </authorList>
    </citation>
    <scope>IDENTIFICATION</scope>
</reference>
<proteinExistence type="predicted"/>
<name>A0A8C3S4C8_CHESE</name>
<reference evidence="1" key="1">
    <citation type="submission" date="2025-08" db="UniProtKB">
        <authorList>
            <consortium name="Ensembl"/>
        </authorList>
    </citation>
    <scope>IDENTIFICATION</scope>
</reference>
<dbReference type="Proteomes" id="UP000694403">
    <property type="component" value="Unplaced"/>
</dbReference>
<dbReference type="Ensembl" id="ENSCSRT00000009817.1">
    <property type="protein sequence ID" value="ENSCSRP00000009481.1"/>
    <property type="gene ID" value="ENSCSRG00000007086.1"/>
</dbReference>
<evidence type="ECO:0000313" key="1">
    <source>
        <dbReference type="Ensembl" id="ENSCSRP00000009481.1"/>
    </source>
</evidence>
<sequence>LNPGPHAFPLAVSVGLPLEEPWASDLQGSEEREILRGSCTGEQSLTQLRNYQYLKETGETL</sequence>
<organism evidence="1 2">
    <name type="scientific">Chelydra serpentina</name>
    <name type="common">Snapping turtle</name>
    <name type="synonym">Testudo serpentina</name>
    <dbReference type="NCBI Taxonomy" id="8475"/>
    <lineage>
        <taxon>Eukaryota</taxon>
        <taxon>Metazoa</taxon>
        <taxon>Chordata</taxon>
        <taxon>Craniata</taxon>
        <taxon>Vertebrata</taxon>
        <taxon>Euteleostomi</taxon>
        <taxon>Archelosauria</taxon>
        <taxon>Testudinata</taxon>
        <taxon>Testudines</taxon>
        <taxon>Cryptodira</taxon>
        <taxon>Durocryptodira</taxon>
        <taxon>Americhelydia</taxon>
        <taxon>Chelydroidea</taxon>
        <taxon>Chelydridae</taxon>
        <taxon>Chelydra</taxon>
    </lineage>
</organism>
<evidence type="ECO:0000313" key="2">
    <source>
        <dbReference type="Proteomes" id="UP000694403"/>
    </source>
</evidence>
<accession>A0A8C3S4C8</accession>
<protein>
    <submittedName>
        <fullName evidence="1">Uncharacterized protein</fullName>
    </submittedName>
</protein>